<feature type="signal peptide" evidence="2">
    <location>
        <begin position="1"/>
        <end position="18"/>
    </location>
</feature>
<proteinExistence type="predicted"/>
<reference evidence="3" key="1">
    <citation type="journal article" date="2018" name="PLoS Negl. Trop. Dis.">
        <title>An insight into the salivary gland and fat body transcriptome of Panstrongylus lignarius (Hemiptera: Heteroptera), the main vector of Chagas disease in Peru.</title>
        <authorList>
            <person name="Nevoa J.C."/>
            <person name="Mendes M.T."/>
            <person name="da Silva M.V."/>
            <person name="Soares S.C."/>
            <person name="Oliveira C.J.F."/>
            <person name="Ribeiro J.M.C."/>
        </authorList>
    </citation>
    <scope>NUCLEOTIDE SEQUENCE</scope>
</reference>
<evidence type="ECO:0000313" key="3">
    <source>
        <dbReference type="EMBL" id="JAW14687.1"/>
    </source>
</evidence>
<keyword evidence="1" id="KW-0472">Membrane</keyword>
<keyword evidence="1" id="KW-1133">Transmembrane helix</keyword>
<keyword evidence="2" id="KW-0732">Signal</keyword>
<protein>
    <recommendedName>
        <fullName evidence="4">Secreted protein</fullName>
    </recommendedName>
</protein>
<sequence>MVFLIILFIGCPLTPVSCNSVLISPNNFLYLHISFSLSCILVMYCWNGFSYFRLGRCRSFKPWKNLTSNSCIHKNQPCLKFVLFTLIIRFIFSLLNFIFLRCFGISS</sequence>
<feature type="chain" id="PRO_5012420410" description="Secreted protein" evidence="2">
    <location>
        <begin position="19"/>
        <end position="107"/>
    </location>
</feature>
<dbReference type="EMBL" id="GFTR01001739">
    <property type="protein sequence ID" value="JAW14687.1"/>
    <property type="molecule type" value="Transcribed_RNA"/>
</dbReference>
<keyword evidence="1" id="KW-0812">Transmembrane</keyword>
<feature type="transmembrane region" description="Helical" evidence="1">
    <location>
        <begin position="28"/>
        <end position="52"/>
    </location>
</feature>
<evidence type="ECO:0000256" key="2">
    <source>
        <dbReference type="SAM" id="SignalP"/>
    </source>
</evidence>
<evidence type="ECO:0008006" key="4">
    <source>
        <dbReference type="Google" id="ProtNLM"/>
    </source>
</evidence>
<feature type="transmembrane region" description="Helical" evidence="1">
    <location>
        <begin position="81"/>
        <end position="100"/>
    </location>
</feature>
<dbReference type="AlphaFoldDB" id="A0A224XQB0"/>
<accession>A0A224XQB0</accession>
<name>A0A224XQB0_9HEMI</name>
<organism evidence="3">
    <name type="scientific">Panstrongylus lignarius</name>
    <dbReference type="NCBI Taxonomy" id="156445"/>
    <lineage>
        <taxon>Eukaryota</taxon>
        <taxon>Metazoa</taxon>
        <taxon>Ecdysozoa</taxon>
        <taxon>Arthropoda</taxon>
        <taxon>Hexapoda</taxon>
        <taxon>Insecta</taxon>
        <taxon>Pterygota</taxon>
        <taxon>Neoptera</taxon>
        <taxon>Paraneoptera</taxon>
        <taxon>Hemiptera</taxon>
        <taxon>Heteroptera</taxon>
        <taxon>Panheteroptera</taxon>
        <taxon>Cimicomorpha</taxon>
        <taxon>Reduviidae</taxon>
        <taxon>Triatominae</taxon>
        <taxon>Panstrongylus</taxon>
    </lineage>
</organism>
<evidence type="ECO:0000256" key="1">
    <source>
        <dbReference type="SAM" id="Phobius"/>
    </source>
</evidence>